<dbReference type="PROSITE" id="PS50883">
    <property type="entry name" value="EAL"/>
    <property type="match status" value="1"/>
</dbReference>
<dbReference type="InterPro" id="IPR050706">
    <property type="entry name" value="Cyclic-di-GMP_PDE-like"/>
</dbReference>
<dbReference type="SMART" id="SM00052">
    <property type="entry name" value="EAL"/>
    <property type="match status" value="1"/>
</dbReference>
<feature type="domain" description="EAL" evidence="1">
    <location>
        <begin position="1"/>
        <end position="227"/>
    </location>
</feature>
<dbReference type="Proteomes" id="UP001059934">
    <property type="component" value="Chromosome"/>
</dbReference>
<dbReference type="CDD" id="cd01948">
    <property type="entry name" value="EAL"/>
    <property type="match status" value="1"/>
</dbReference>
<dbReference type="Gene3D" id="3.20.20.450">
    <property type="entry name" value="EAL domain"/>
    <property type="match status" value="1"/>
</dbReference>
<name>A0ABY5TR87_9GAMM</name>
<protein>
    <submittedName>
        <fullName evidence="2">EAL domain-containing protein</fullName>
    </submittedName>
</protein>
<accession>A0ABY5TR87</accession>
<gene>
    <name evidence="2" type="ORF">NYF23_07585</name>
</gene>
<dbReference type="PANTHER" id="PTHR33121">
    <property type="entry name" value="CYCLIC DI-GMP PHOSPHODIESTERASE PDEF"/>
    <property type="match status" value="1"/>
</dbReference>
<dbReference type="SUPFAM" id="SSF141868">
    <property type="entry name" value="EAL domain-like"/>
    <property type="match status" value="1"/>
</dbReference>
<sequence>MRLADGHIHGAEGLIRWNDRDHGVNPEQLVVIIEESGRMDDLFAWTLQTAIRESANWRGQNITTAINLSASCLHSPQLFETIESSLNLWGAEPSDLCIEVTESTIQQDLEQGFQALKKIKELGVRIAIDDFGTGYSSLEYFKFIPANELKIDKSFISNMRNNLIDLDIVKLILDWGKRFQMETVAEGVEDAETMALLTELGCTYAQGYHIGKAMPADQFRQWLTNKPGW</sequence>
<reference evidence="2" key="1">
    <citation type="submission" date="2022-08" db="EMBL/GenBank/DDBJ databases">
        <title>Catabolic pathway analysis in culturable SAR92 clade bacteria reveals their overlooked roles in DMSP degradation in coastal seas.</title>
        <authorList>
            <person name="He X."/>
            <person name="Zhang X."/>
            <person name="Zhang Y."/>
        </authorList>
    </citation>
    <scope>NUCLEOTIDE SEQUENCE</scope>
    <source>
        <strain evidence="2">H455</strain>
    </source>
</reference>
<organism evidence="2 3">
    <name type="scientific">SAR92 clade bacterium H455</name>
    <dbReference type="NCBI Taxonomy" id="2974818"/>
    <lineage>
        <taxon>Bacteria</taxon>
        <taxon>Pseudomonadati</taxon>
        <taxon>Pseudomonadota</taxon>
        <taxon>Gammaproteobacteria</taxon>
        <taxon>Cellvibrionales</taxon>
        <taxon>Porticoccaceae</taxon>
        <taxon>SAR92 clade</taxon>
    </lineage>
</organism>
<dbReference type="PANTHER" id="PTHR33121:SF70">
    <property type="entry name" value="SIGNALING PROTEIN YKOW"/>
    <property type="match status" value="1"/>
</dbReference>
<dbReference type="InterPro" id="IPR001633">
    <property type="entry name" value="EAL_dom"/>
</dbReference>
<dbReference type="EMBL" id="CP103416">
    <property type="protein sequence ID" value="UVW36342.1"/>
    <property type="molecule type" value="Genomic_DNA"/>
</dbReference>
<proteinExistence type="predicted"/>
<keyword evidence="3" id="KW-1185">Reference proteome</keyword>
<evidence type="ECO:0000259" key="1">
    <source>
        <dbReference type="PROSITE" id="PS50883"/>
    </source>
</evidence>
<dbReference type="InterPro" id="IPR035919">
    <property type="entry name" value="EAL_sf"/>
</dbReference>
<evidence type="ECO:0000313" key="2">
    <source>
        <dbReference type="EMBL" id="UVW36342.1"/>
    </source>
</evidence>
<dbReference type="Pfam" id="PF00563">
    <property type="entry name" value="EAL"/>
    <property type="match status" value="1"/>
</dbReference>
<evidence type="ECO:0000313" key="3">
    <source>
        <dbReference type="Proteomes" id="UP001059934"/>
    </source>
</evidence>